<dbReference type="Pfam" id="PF24626">
    <property type="entry name" value="SH3_Tf2-1"/>
    <property type="match status" value="1"/>
</dbReference>
<dbReference type="EMBL" id="CP144750">
    <property type="protein sequence ID" value="WVZ81180.1"/>
    <property type="molecule type" value="Genomic_DNA"/>
</dbReference>
<dbReference type="Gene3D" id="1.10.340.70">
    <property type="match status" value="1"/>
</dbReference>
<evidence type="ECO:0000259" key="1">
    <source>
        <dbReference type="Pfam" id="PF17921"/>
    </source>
</evidence>
<evidence type="ECO:0000313" key="3">
    <source>
        <dbReference type="EMBL" id="WVZ81180.1"/>
    </source>
</evidence>
<dbReference type="PANTHER" id="PTHR35046">
    <property type="entry name" value="ZINC KNUCKLE (CCHC-TYPE) FAMILY PROTEIN"/>
    <property type="match status" value="1"/>
</dbReference>
<name>A0AAQ3TWT1_PASNO</name>
<dbReference type="InterPro" id="IPR036397">
    <property type="entry name" value="RNaseH_sf"/>
</dbReference>
<keyword evidence="4" id="KW-1185">Reference proteome</keyword>
<dbReference type="Gene3D" id="3.30.420.10">
    <property type="entry name" value="Ribonuclease H-like superfamily/Ribonuclease H"/>
    <property type="match status" value="1"/>
</dbReference>
<gene>
    <name evidence="3" type="ORF">U9M48_028591</name>
</gene>
<dbReference type="InterPro" id="IPR056924">
    <property type="entry name" value="SH3_Tf2-1"/>
</dbReference>
<organism evidence="3 4">
    <name type="scientific">Paspalum notatum var. saurae</name>
    <dbReference type="NCBI Taxonomy" id="547442"/>
    <lineage>
        <taxon>Eukaryota</taxon>
        <taxon>Viridiplantae</taxon>
        <taxon>Streptophyta</taxon>
        <taxon>Embryophyta</taxon>
        <taxon>Tracheophyta</taxon>
        <taxon>Spermatophyta</taxon>
        <taxon>Magnoliopsida</taxon>
        <taxon>Liliopsida</taxon>
        <taxon>Poales</taxon>
        <taxon>Poaceae</taxon>
        <taxon>PACMAD clade</taxon>
        <taxon>Panicoideae</taxon>
        <taxon>Andropogonodae</taxon>
        <taxon>Paspaleae</taxon>
        <taxon>Paspalinae</taxon>
        <taxon>Paspalum</taxon>
    </lineage>
</organism>
<dbReference type="InterPro" id="IPR012337">
    <property type="entry name" value="RNaseH-like_sf"/>
</dbReference>
<feature type="domain" description="Integrase zinc-binding" evidence="1">
    <location>
        <begin position="293"/>
        <end position="344"/>
    </location>
</feature>
<dbReference type="AlphaFoldDB" id="A0AAQ3TWT1"/>
<dbReference type="Proteomes" id="UP001341281">
    <property type="component" value="Chromosome 06"/>
</dbReference>
<proteinExistence type="predicted"/>
<sequence>MEFPKFDGDNPHLWRDRCETYFEVYSVAESLKTRFAALNFMGAAATWLQMMERRGLVIDWDLFCKMVFTRFDRDQYQLQLRQLDMLRQTGFAYDDTYFVTRFLGGLKEEIRAVIALHRLKDVESASALALLQEERLEQARRKSLGQDFTKFVLKSTVVTEQQKLPVSEKPKPRAEWEDKFDNLKLFRRKNGLCFKCGEKWTHGHKCPASVPIHVIEELLEVLKVDEDVNAAPEEIVEEVEEIVMAVAPAPTIAPPKRKTLRLHGKIASHDALILVDSGSVGRVWLGTNVLAHQHVMQALHSSGIGGHSRFHVTYNRIKGLFAWPHMKQSIKQFVQSCVVCQQAKGEHVKSLGLLEPLPVPTAPWVVVSMDFVERLPQSGRFNAILVVVDKLTKYGHFIPLAHPFTALHVAQEDRVFTSKLWQELFKLSDTHHELILSPTNRWPDRETQSVFGGISSLCSSFLSDLVAQMAFIAGVLLSFKFFGPFTILQKVGNVAYKLDLPPDCKIHNVVHVSQLKRHVPAQEVIQDDISAVPGDPDIDLQPVAALSHRVITVGSSSLSQLLVQWSHLPQGLATWEEEHDLHRRFPLAPVWGQPRFQGEGSVMDQMRAVASSG</sequence>
<dbReference type="InterPro" id="IPR041588">
    <property type="entry name" value="Integrase_H2C2"/>
</dbReference>
<reference evidence="3 4" key="1">
    <citation type="submission" date="2024-02" db="EMBL/GenBank/DDBJ databases">
        <title>High-quality chromosome-scale genome assembly of Pensacola bahiagrass (Paspalum notatum Flugge var. saurae).</title>
        <authorList>
            <person name="Vega J.M."/>
            <person name="Podio M."/>
            <person name="Orjuela J."/>
            <person name="Siena L.A."/>
            <person name="Pessino S.C."/>
            <person name="Combes M.C."/>
            <person name="Mariac C."/>
            <person name="Albertini E."/>
            <person name="Pupilli F."/>
            <person name="Ortiz J.P.A."/>
            <person name="Leblanc O."/>
        </authorList>
    </citation>
    <scope>NUCLEOTIDE SEQUENCE [LARGE SCALE GENOMIC DNA]</scope>
    <source>
        <strain evidence="3">R1</strain>
        <tissue evidence="3">Leaf</tissue>
    </source>
</reference>
<dbReference type="PANTHER" id="PTHR35046:SF9">
    <property type="entry name" value="RNA-DIRECTED DNA POLYMERASE"/>
    <property type="match status" value="1"/>
</dbReference>
<dbReference type="Pfam" id="PF17921">
    <property type="entry name" value="Integrase_H2C2"/>
    <property type="match status" value="1"/>
</dbReference>
<protein>
    <submittedName>
        <fullName evidence="3">Uncharacterized protein</fullName>
    </submittedName>
</protein>
<dbReference type="SUPFAM" id="SSF53098">
    <property type="entry name" value="Ribonuclease H-like"/>
    <property type="match status" value="1"/>
</dbReference>
<accession>A0AAQ3TWT1</accession>
<feature type="domain" description="Tf2-1-like SH3-like" evidence="2">
    <location>
        <begin position="477"/>
        <end position="518"/>
    </location>
</feature>
<dbReference type="GO" id="GO:0003676">
    <property type="term" value="F:nucleic acid binding"/>
    <property type="evidence" value="ECO:0007669"/>
    <property type="project" value="InterPro"/>
</dbReference>
<evidence type="ECO:0000259" key="2">
    <source>
        <dbReference type="Pfam" id="PF24626"/>
    </source>
</evidence>
<evidence type="ECO:0000313" key="4">
    <source>
        <dbReference type="Proteomes" id="UP001341281"/>
    </source>
</evidence>